<gene>
    <name evidence="2" type="ORF">CRG98_043244</name>
</gene>
<evidence type="ECO:0000313" key="3">
    <source>
        <dbReference type="Proteomes" id="UP000233551"/>
    </source>
</evidence>
<evidence type="ECO:0000256" key="1">
    <source>
        <dbReference type="SAM" id="MobiDB-lite"/>
    </source>
</evidence>
<comment type="caution">
    <text evidence="2">The sequence shown here is derived from an EMBL/GenBank/DDBJ whole genome shotgun (WGS) entry which is preliminary data.</text>
</comment>
<keyword evidence="3" id="KW-1185">Reference proteome</keyword>
<dbReference type="EMBL" id="PGOL01004889">
    <property type="protein sequence ID" value="PKI36360.1"/>
    <property type="molecule type" value="Genomic_DNA"/>
</dbReference>
<feature type="region of interest" description="Disordered" evidence="1">
    <location>
        <begin position="1"/>
        <end position="46"/>
    </location>
</feature>
<sequence length="94" mass="10024">MPAQPVSSSPEAQPVVNSGPAHVQQPSSGLAHYHGPTRPSNPLGPVRISKAQSGLILPQQPNSPAKFLIFLFFYLQNHPSTSRTSKMSVLGLRG</sequence>
<dbReference type="Proteomes" id="UP000233551">
    <property type="component" value="Unassembled WGS sequence"/>
</dbReference>
<feature type="compositionally biased region" description="Polar residues" evidence="1">
    <location>
        <begin position="1"/>
        <end position="11"/>
    </location>
</feature>
<organism evidence="2 3">
    <name type="scientific">Punica granatum</name>
    <name type="common">Pomegranate</name>
    <dbReference type="NCBI Taxonomy" id="22663"/>
    <lineage>
        <taxon>Eukaryota</taxon>
        <taxon>Viridiplantae</taxon>
        <taxon>Streptophyta</taxon>
        <taxon>Embryophyta</taxon>
        <taxon>Tracheophyta</taxon>
        <taxon>Spermatophyta</taxon>
        <taxon>Magnoliopsida</taxon>
        <taxon>eudicotyledons</taxon>
        <taxon>Gunneridae</taxon>
        <taxon>Pentapetalae</taxon>
        <taxon>rosids</taxon>
        <taxon>malvids</taxon>
        <taxon>Myrtales</taxon>
        <taxon>Lythraceae</taxon>
        <taxon>Punica</taxon>
    </lineage>
</organism>
<protein>
    <submittedName>
        <fullName evidence="2">Uncharacterized protein</fullName>
    </submittedName>
</protein>
<evidence type="ECO:0000313" key="2">
    <source>
        <dbReference type="EMBL" id="PKI36360.1"/>
    </source>
</evidence>
<proteinExistence type="predicted"/>
<name>A0A2I0HXV6_PUNGR</name>
<accession>A0A2I0HXV6</accession>
<dbReference type="AlphaFoldDB" id="A0A2I0HXV6"/>
<reference evidence="2 3" key="1">
    <citation type="submission" date="2017-11" db="EMBL/GenBank/DDBJ databases">
        <title>De-novo sequencing of pomegranate (Punica granatum L.) genome.</title>
        <authorList>
            <person name="Akparov Z."/>
            <person name="Amiraslanov A."/>
            <person name="Hajiyeva S."/>
            <person name="Abbasov M."/>
            <person name="Kaur K."/>
            <person name="Hamwieh A."/>
            <person name="Solovyev V."/>
            <person name="Salamov A."/>
            <person name="Braich B."/>
            <person name="Kosarev P."/>
            <person name="Mahmoud A."/>
            <person name="Hajiyev E."/>
            <person name="Babayeva S."/>
            <person name="Izzatullayeva V."/>
            <person name="Mammadov A."/>
            <person name="Mammadov A."/>
            <person name="Sharifova S."/>
            <person name="Ojaghi J."/>
            <person name="Eynullazada K."/>
            <person name="Bayramov B."/>
            <person name="Abdulazimova A."/>
            <person name="Shahmuradov I."/>
        </authorList>
    </citation>
    <scope>NUCLEOTIDE SEQUENCE [LARGE SCALE GENOMIC DNA]</scope>
    <source>
        <strain evidence="3">cv. AG2017</strain>
        <tissue evidence="2">Leaf</tissue>
    </source>
</reference>